<feature type="coiled-coil region" evidence="1">
    <location>
        <begin position="165"/>
        <end position="199"/>
    </location>
</feature>
<feature type="region of interest" description="Disordered" evidence="2">
    <location>
        <begin position="327"/>
        <end position="360"/>
    </location>
</feature>
<evidence type="ECO:0000256" key="1">
    <source>
        <dbReference type="SAM" id="Coils"/>
    </source>
</evidence>
<evidence type="ECO:0000313" key="3">
    <source>
        <dbReference type="EMBL" id="KAF2575197.1"/>
    </source>
</evidence>
<comment type="caution">
    <text evidence="3">The sequence shown here is derived from an EMBL/GenBank/DDBJ whole genome shotgun (WGS) entry which is preliminary data.</text>
</comment>
<dbReference type="EMBL" id="QGKY02001015">
    <property type="protein sequence ID" value="KAF2575197.1"/>
    <property type="molecule type" value="Genomic_DNA"/>
</dbReference>
<dbReference type="AlphaFoldDB" id="A0A8S9J1Z4"/>
<gene>
    <name evidence="3" type="ORF">F2Q70_00003853</name>
</gene>
<evidence type="ECO:0000256" key="2">
    <source>
        <dbReference type="SAM" id="MobiDB-lite"/>
    </source>
</evidence>
<reference evidence="3" key="1">
    <citation type="submission" date="2019-12" db="EMBL/GenBank/DDBJ databases">
        <title>Genome sequencing and annotation of Brassica cretica.</title>
        <authorList>
            <person name="Studholme D.J."/>
            <person name="Sarris P.F."/>
        </authorList>
    </citation>
    <scope>NUCLEOTIDE SEQUENCE</scope>
    <source>
        <strain evidence="3">PFS-102/07</strain>
        <tissue evidence="3">Leaf</tissue>
    </source>
</reference>
<protein>
    <submittedName>
        <fullName evidence="3">Uncharacterized protein</fullName>
    </submittedName>
</protein>
<organism evidence="3">
    <name type="scientific">Brassica cretica</name>
    <name type="common">Mustard</name>
    <dbReference type="NCBI Taxonomy" id="69181"/>
    <lineage>
        <taxon>Eukaryota</taxon>
        <taxon>Viridiplantae</taxon>
        <taxon>Streptophyta</taxon>
        <taxon>Embryophyta</taxon>
        <taxon>Tracheophyta</taxon>
        <taxon>Spermatophyta</taxon>
        <taxon>Magnoliopsida</taxon>
        <taxon>eudicotyledons</taxon>
        <taxon>Gunneridae</taxon>
        <taxon>Pentapetalae</taxon>
        <taxon>rosids</taxon>
        <taxon>malvids</taxon>
        <taxon>Brassicales</taxon>
        <taxon>Brassicaceae</taxon>
        <taxon>Brassiceae</taxon>
        <taxon>Brassica</taxon>
    </lineage>
</organism>
<feature type="compositionally biased region" description="Polar residues" evidence="2">
    <location>
        <begin position="91"/>
        <end position="109"/>
    </location>
</feature>
<feature type="compositionally biased region" description="Basic and acidic residues" evidence="2">
    <location>
        <begin position="1"/>
        <end position="12"/>
    </location>
</feature>
<sequence>MPSPQGERKDCDVEMSDAAPLATTPDPLPSDDAPAGFPSFRDKVAWCNAEKGSDVEIPLLPAPTVVPTHKIDVKVLPSTEAQVGADALAQPSGSSTTPVPTYDTEQATESMPPPPGRRGIVLALRAPSAIPVAPPKGWKRRFTRGHNGESSQQCANFVSLIDELISECGSEADRLSKELSESQEKSSQLEAKLADIKDTHSAEVSWLEAQIGGLERDLGKTASSQLKEKQARKAKSSEICRLHKKIQSEEGSKSHDAEMAADVLRAEDLALTNVDGSISEAQLSKNEEILSPLVEEARLLVRKEELATVDGDFGLILTAAKFECGSLPCPGEPEGQDPAAGEDEGGAVPSLDDVVVEGEA</sequence>
<feature type="region of interest" description="Disordered" evidence="2">
    <location>
        <begin position="84"/>
        <end position="116"/>
    </location>
</feature>
<name>A0A8S9J1Z4_BRACR</name>
<keyword evidence="1" id="KW-0175">Coiled coil</keyword>
<feature type="compositionally biased region" description="Low complexity" evidence="2">
    <location>
        <begin position="16"/>
        <end position="35"/>
    </location>
</feature>
<feature type="region of interest" description="Disordered" evidence="2">
    <location>
        <begin position="1"/>
        <end position="36"/>
    </location>
</feature>
<accession>A0A8S9J1Z4</accession>
<proteinExistence type="predicted"/>